<protein>
    <submittedName>
        <fullName evidence="1">Uncharacterized protein</fullName>
    </submittedName>
</protein>
<organism evidence="1 2">
    <name type="scientific">Verticillium longisporum</name>
    <name type="common">Verticillium dahliae var. longisporum</name>
    <dbReference type="NCBI Taxonomy" id="100787"/>
    <lineage>
        <taxon>Eukaryota</taxon>
        <taxon>Fungi</taxon>
        <taxon>Dikarya</taxon>
        <taxon>Ascomycota</taxon>
        <taxon>Pezizomycotina</taxon>
        <taxon>Sordariomycetes</taxon>
        <taxon>Hypocreomycetidae</taxon>
        <taxon>Glomerellales</taxon>
        <taxon>Plectosphaerellaceae</taxon>
        <taxon>Verticillium</taxon>
    </lineage>
</organism>
<gene>
    <name evidence="1" type="ORF">BN1723_018047</name>
</gene>
<name>A0A0G4LM41_VERLO</name>
<dbReference type="EMBL" id="CVQI01014258">
    <property type="protein sequence ID" value="CRK23096.1"/>
    <property type="molecule type" value="Genomic_DNA"/>
</dbReference>
<dbReference type="Proteomes" id="UP000045706">
    <property type="component" value="Unassembled WGS sequence"/>
</dbReference>
<dbReference type="AlphaFoldDB" id="A0A0G4LM41"/>
<evidence type="ECO:0000313" key="2">
    <source>
        <dbReference type="Proteomes" id="UP000045706"/>
    </source>
</evidence>
<sequence>MLFVSIFLKGLLPNHSAETGNMSICKQLIPS</sequence>
<evidence type="ECO:0000313" key="1">
    <source>
        <dbReference type="EMBL" id="CRK23096.1"/>
    </source>
</evidence>
<reference evidence="2" key="1">
    <citation type="submission" date="2015-05" db="EMBL/GenBank/DDBJ databases">
        <authorList>
            <person name="Fogelqvist Johan"/>
        </authorList>
    </citation>
    <scope>NUCLEOTIDE SEQUENCE [LARGE SCALE GENOMIC DNA]</scope>
</reference>
<accession>A0A0G4LM41</accession>
<proteinExistence type="predicted"/>